<sequence length="71" mass="7880">MSVTMDGGIGIGRGELEQWIREASSGHHGRWILAKPMYQSTPLAAPCGGQYHQLQHKAEIKKRGRKALVVR</sequence>
<dbReference type="Proteomes" id="UP001359559">
    <property type="component" value="Unassembled WGS sequence"/>
</dbReference>
<dbReference type="AlphaFoldDB" id="A0AAN9EVM0"/>
<name>A0AAN9EVM0_CLITE</name>
<dbReference type="EMBL" id="JAYKXN010000008">
    <property type="protein sequence ID" value="KAK7264171.1"/>
    <property type="molecule type" value="Genomic_DNA"/>
</dbReference>
<evidence type="ECO:0000313" key="1">
    <source>
        <dbReference type="EMBL" id="KAK7264171.1"/>
    </source>
</evidence>
<keyword evidence="2" id="KW-1185">Reference proteome</keyword>
<gene>
    <name evidence="1" type="ORF">RJT34_31776</name>
</gene>
<comment type="caution">
    <text evidence="1">The sequence shown here is derived from an EMBL/GenBank/DDBJ whole genome shotgun (WGS) entry which is preliminary data.</text>
</comment>
<protein>
    <submittedName>
        <fullName evidence="1">Uncharacterized protein</fullName>
    </submittedName>
</protein>
<proteinExistence type="predicted"/>
<organism evidence="1 2">
    <name type="scientific">Clitoria ternatea</name>
    <name type="common">Butterfly pea</name>
    <dbReference type="NCBI Taxonomy" id="43366"/>
    <lineage>
        <taxon>Eukaryota</taxon>
        <taxon>Viridiplantae</taxon>
        <taxon>Streptophyta</taxon>
        <taxon>Embryophyta</taxon>
        <taxon>Tracheophyta</taxon>
        <taxon>Spermatophyta</taxon>
        <taxon>Magnoliopsida</taxon>
        <taxon>eudicotyledons</taxon>
        <taxon>Gunneridae</taxon>
        <taxon>Pentapetalae</taxon>
        <taxon>rosids</taxon>
        <taxon>fabids</taxon>
        <taxon>Fabales</taxon>
        <taxon>Fabaceae</taxon>
        <taxon>Papilionoideae</taxon>
        <taxon>50 kb inversion clade</taxon>
        <taxon>NPAAA clade</taxon>
        <taxon>indigoferoid/millettioid clade</taxon>
        <taxon>Phaseoleae</taxon>
        <taxon>Clitoria</taxon>
    </lineage>
</organism>
<evidence type="ECO:0000313" key="2">
    <source>
        <dbReference type="Proteomes" id="UP001359559"/>
    </source>
</evidence>
<reference evidence="1 2" key="1">
    <citation type="submission" date="2024-01" db="EMBL/GenBank/DDBJ databases">
        <title>The genomes of 5 underutilized Papilionoideae crops provide insights into root nodulation and disease resistance.</title>
        <authorList>
            <person name="Yuan L."/>
        </authorList>
    </citation>
    <scope>NUCLEOTIDE SEQUENCE [LARGE SCALE GENOMIC DNA]</scope>
    <source>
        <strain evidence="1">LY-2023</strain>
        <tissue evidence="1">Leaf</tissue>
    </source>
</reference>
<accession>A0AAN9EVM0</accession>